<dbReference type="PANTHER" id="PTHR11076">
    <property type="entry name" value="DNA REPAIR POLYMERASE UMUC / TRANSFERASE FAMILY MEMBER"/>
    <property type="match status" value="1"/>
</dbReference>
<evidence type="ECO:0000256" key="5">
    <source>
        <dbReference type="ARBA" id="ARBA00022679"/>
    </source>
</evidence>
<dbReference type="InterPro" id="IPR043128">
    <property type="entry name" value="Rev_trsase/Diguanyl_cyclase"/>
</dbReference>
<evidence type="ECO:0000313" key="18">
    <source>
        <dbReference type="EMBL" id="MBE1611102.1"/>
    </source>
</evidence>
<organism evidence="18 19">
    <name type="scientific">Actinopolymorpha pittospori</name>
    <dbReference type="NCBI Taxonomy" id="648752"/>
    <lineage>
        <taxon>Bacteria</taxon>
        <taxon>Bacillati</taxon>
        <taxon>Actinomycetota</taxon>
        <taxon>Actinomycetes</taxon>
        <taxon>Propionibacteriales</taxon>
        <taxon>Actinopolymorphaceae</taxon>
        <taxon>Actinopolymorpha</taxon>
    </lineage>
</organism>
<dbReference type="Pfam" id="PF11799">
    <property type="entry name" value="IMS_C"/>
    <property type="match status" value="1"/>
</dbReference>
<comment type="caution">
    <text evidence="18">The sequence shown here is derived from an EMBL/GenBank/DDBJ whole genome shotgun (WGS) entry which is preliminary data.</text>
</comment>
<comment type="catalytic activity">
    <reaction evidence="15 16">
        <text>DNA(n) + a 2'-deoxyribonucleoside 5'-triphosphate = DNA(n+1) + diphosphate</text>
        <dbReference type="Rhea" id="RHEA:22508"/>
        <dbReference type="Rhea" id="RHEA-COMP:17339"/>
        <dbReference type="Rhea" id="RHEA-COMP:17340"/>
        <dbReference type="ChEBI" id="CHEBI:33019"/>
        <dbReference type="ChEBI" id="CHEBI:61560"/>
        <dbReference type="ChEBI" id="CHEBI:173112"/>
        <dbReference type="EC" id="2.7.7.7"/>
    </reaction>
</comment>
<evidence type="ECO:0000256" key="4">
    <source>
        <dbReference type="ARBA" id="ARBA00022490"/>
    </source>
</evidence>
<evidence type="ECO:0000256" key="12">
    <source>
        <dbReference type="ARBA" id="ARBA00023125"/>
    </source>
</evidence>
<dbReference type="InterPro" id="IPR043502">
    <property type="entry name" value="DNA/RNA_pol_sf"/>
</dbReference>
<evidence type="ECO:0000256" key="14">
    <source>
        <dbReference type="ARBA" id="ARBA00025589"/>
    </source>
</evidence>
<reference evidence="18" key="1">
    <citation type="submission" date="2020-10" db="EMBL/GenBank/DDBJ databases">
        <title>Sequencing the genomes of 1000 actinobacteria strains.</title>
        <authorList>
            <person name="Klenk H.-P."/>
        </authorList>
    </citation>
    <scope>NUCLEOTIDE SEQUENCE</scope>
    <source>
        <strain evidence="18">DSM 45354</strain>
    </source>
</reference>
<dbReference type="InterPro" id="IPR001126">
    <property type="entry name" value="UmuC"/>
</dbReference>
<dbReference type="GO" id="GO:0042276">
    <property type="term" value="P:error-prone translesion synthesis"/>
    <property type="evidence" value="ECO:0007669"/>
    <property type="project" value="TreeGrafter"/>
</dbReference>
<evidence type="ECO:0000256" key="6">
    <source>
        <dbReference type="ARBA" id="ARBA00022695"/>
    </source>
</evidence>
<comment type="subunit">
    <text evidence="16">Monomer.</text>
</comment>
<dbReference type="FunFam" id="3.40.1170.60:FF:000001">
    <property type="entry name" value="DNA polymerase IV"/>
    <property type="match status" value="1"/>
</dbReference>
<keyword evidence="12 16" id="KW-0238">DNA-binding</keyword>
<keyword evidence="10 16" id="KW-0460">Magnesium</keyword>
<dbReference type="PROSITE" id="PS50173">
    <property type="entry name" value="UMUC"/>
    <property type="match status" value="1"/>
</dbReference>
<keyword evidence="6 16" id="KW-0548">Nucleotidyltransferase</keyword>
<keyword evidence="19" id="KW-1185">Reference proteome</keyword>
<dbReference type="InterPro" id="IPR050116">
    <property type="entry name" value="DNA_polymerase-Y"/>
</dbReference>
<dbReference type="PANTHER" id="PTHR11076:SF33">
    <property type="entry name" value="DNA POLYMERASE KAPPA"/>
    <property type="match status" value="1"/>
</dbReference>
<dbReference type="EC" id="2.7.7.7" evidence="16"/>
<evidence type="ECO:0000256" key="7">
    <source>
        <dbReference type="ARBA" id="ARBA00022705"/>
    </source>
</evidence>
<feature type="site" description="Substrate discrimination" evidence="16">
    <location>
        <position position="16"/>
    </location>
</feature>
<accession>A0A927RCC0</accession>
<keyword evidence="4 16" id="KW-0963">Cytoplasm</keyword>
<keyword evidence="5 16" id="KW-0808">Transferase</keyword>
<evidence type="ECO:0000256" key="16">
    <source>
        <dbReference type="HAMAP-Rule" id="MF_01113"/>
    </source>
</evidence>
<dbReference type="GO" id="GO:0005829">
    <property type="term" value="C:cytosol"/>
    <property type="evidence" value="ECO:0007669"/>
    <property type="project" value="TreeGrafter"/>
</dbReference>
<gene>
    <name evidence="16" type="primary">dinB</name>
    <name evidence="18" type="ORF">HEB94_007950</name>
</gene>
<name>A0A927RCC0_9ACTN</name>
<dbReference type="EMBL" id="JADBEM010000001">
    <property type="protein sequence ID" value="MBE1611102.1"/>
    <property type="molecule type" value="Genomic_DNA"/>
</dbReference>
<keyword evidence="7 16" id="KW-0235">DNA replication</keyword>
<comment type="subcellular location">
    <subcellularLocation>
        <location evidence="1 16">Cytoplasm</location>
    </subcellularLocation>
</comment>
<dbReference type="Gene3D" id="3.40.1170.60">
    <property type="match status" value="1"/>
</dbReference>
<dbReference type="InterPro" id="IPR017961">
    <property type="entry name" value="DNA_pol_Y-fam_little_finger"/>
</dbReference>
<dbReference type="GO" id="GO:0000287">
    <property type="term" value="F:magnesium ion binding"/>
    <property type="evidence" value="ECO:0007669"/>
    <property type="project" value="UniProtKB-UniRule"/>
</dbReference>
<dbReference type="GO" id="GO:0009432">
    <property type="term" value="P:SOS response"/>
    <property type="evidence" value="ECO:0007669"/>
    <property type="project" value="TreeGrafter"/>
</dbReference>
<dbReference type="Gene3D" id="3.30.1490.100">
    <property type="entry name" value="DNA polymerase, Y-family, little finger domain"/>
    <property type="match status" value="1"/>
</dbReference>
<dbReference type="Proteomes" id="UP000638648">
    <property type="component" value="Unassembled WGS sequence"/>
</dbReference>
<dbReference type="RefSeq" id="WP_192754365.1">
    <property type="nucleotide sequence ID" value="NZ_BAABJL010000042.1"/>
</dbReference>
<evidence type="ECO:0000256" key="9">
    <source>
        <dbReference type="ARBA" id="ARBA00022763"/>
    </source>
</evidence>
<dbReference type="GO" id="GO:0006281">
    <property type="term" value="P:DNA repair"/>
    <property type="evidence" value="ECO:0007669"/>
    <property type="project" value="UniProtKB-UniRule"/>
</dbReference>
<feature type="binding site" evidence="16">
    <location>
        <position position="11"/>
    </location>
    <ligand>
        <name>Mg(2+)</name>
        <dbReference type="ChEBI" id="CHEBI:18420"/>
    </ligand>
</feature>
<dbReference type="HAMAP" id="MF_01113">
    <property type="entry name" value="DNApol_IV"/>
    <property type="match status" value="1"/>
</dbReference>
<evidence type="ECO:0000256" key="2">
    <source>
        <dbReference type="ARBA" id="ARBA00010945"/>
    </source>
</evidence>
<keyword evidence="11 16" id="KW-0239">DNA-directed DNA polymerase</keyword>
<protein>
    <recommendedName>
        <fullName evidence="16">DNA polymerase IV</fullName>
        <shortName evidence="16">Pol IV</shortName>
        <ecNumber evidence="16">2.7.7.7</ecNumber>
    </recommendedName>
</protein>
<sequence>MDAPRWVLHVDLDQFIAAVEVLRRPELKGQPVVVGGSGDPTQRAVVATASYEAREFGVHSGMPLRTAAKRCPDAVFLPADGPAYEAASAQVMETLREFPVVVEVMGWDEAFVETHTDDPESVAREIQDAVRERTRLACSVGIGDNKLRAKLATGFGKPAGVFRLTEDNWWDVMGDRTTDALWGIGTKTARKLTDLGIHTVKELAAADPYALADRLGPTMGPWFRRLARGADNSPVVGTPYVPRSRSRETTFQQNLTDWDVVRTEIVGLARRVAEDVRSEGRPAVRVGVKVRFAPFRTLTRSVGLPAPTSDVAAIEAGALAALEKFESRRPVRLLGVRAEFETT</sequence>
<comment type="cofactor">
    <cofactor evidence="16">
        <name>Mg(2+)</name>
        <dbReference type="ChEBI" id="CHEBI:18420"/>
    </cofactor>
    <text evidence="16">Binds 2 magnesium ions per subunit.</text>
</comment>
<keyword evidence="9 16" id="KW-0227">DNA damage</keyword>
<dbReference type="AlphaFoldDB" id="A0A927RCC0"/>
<dbReference type="NCBIfam" id="NF002883">
    <property type="entry name" value="PRK03352.1"/>
    <property type="match status" value="1"/>
</dbReference>
<evidence type="ECO:0000256" key="1">
    <source>
        <dbReference type="ARBA" id="ARBA00004496"/>
    </source>
</evidence>
<evidence type="ECO:0000256" key="15">
    <source>
        <dbReference type="ARBA" id="ARBA00049244"/>
    </source>
</evidence>
<dbReference type="InterPro" id="IPR036775">
    <property type="entry name" value="DNA_pol_Y-fam_lit_finger_sf"/>
</dbReference>
<dbReference type="Gene3D" id="1.10.150.20">
    <property type="entry name" value="5' to 3' exonuclease, C-terminal subdomain"/>
    <property type="match status" value="1"/>
</dbReference>
<evidence type="ECO:0000256" key="10">
    <source>
        <dbReference type="ARBA" id="ARBA00022842"/>
    </source>
</evidence>
<feature type="domain" description="UmuC" evidence="17">
    <location>
        <begin position="7"/>
        <end position="185"/>
    </location>
</feature>
<feature type="active site" evidence="16">
    <location>
        <position position="109"/>
    </location>
</feature>
<dbReference type="SUPFAM" id="SSF100879">
    <property type="entry name" value="Lesion bypass DNA polymerase (Y-family), little finger domain"/>
    <property type="match status" value="1"/>
</dbReference>
<dbReference type="SUPFAM" id="SSF56672">
    <property type="entry name" value="DNA/RNA polymerases"/>
    <property type="match status" value="1"/>
</dbReference>
<keyword evidence="13 16" id="KW-0234">DNA repair</keyword>
<dbReference type="CDD" id="cd03586">
    <property type="entry name" value="PolY_Pol_IV_kappa"/>
    <property type="match status" value="1"/>
</dbReference>
<comment type="similarity">
    <text evidence="2 16">Belongs to the DNA polymerase type-Y family.</text>
</comment>
<dbReference type="Gene3D" id="3.30.70.270">
    <property type="match status" value="1"/>
</dbReference>
<proteinExistence type="inferred from homology"/>
<evidence type="ECO:0000256" key="8">
    <source>
        <dbReference type="ARBA" id="ARBA00022723"/>
    </source>
</evidence>
<dbReference type="GO" id="GO:0003887">
    <property type="term" value="F:DNA-directed DNA polymerase activity"/>
    <property type="evidence" value="ECO:0007669"/>
    <property type="project" value="UniProtKB-UniRule"/>
</dbReference>
<dbReference type="InterPro" id="IPR022880">
    <property type="entry name" value="DNApol_IV"/>
</dbReference>
<keyword evidence="3 16" id="KW-0515">Mutator protein</keyword>
<evidence type="ECO:0000256" key="11">
    <source>
        <dbReference type="ARBA" id="ARBA00022932"/>
    </source>
</evidence>
<evidence type="ECO:0000256" key="13">
    <source>
        <dbReference type="ARBA" id="ARBA00023204"/>
    </source>
</evidence>
<keyword evidence="8 16" id="KW-0479">Metal-binding</keyword>
<dbReference type="Pfam" id="PF00817">
    <property type="entry name" value="IMS"/>
    <property type="match status" value="1"/>
</dbReference>
<evidence type="ECO:0000256" key="3">
    <source>
        <dbReference type="ARBA" id="ARBA00022457"/>
    </source>
</evidence>
<feature type="binding site" evidence="16">
    <location>
        <position position="108"/>
    </location>
    <ligand>
        <name>Mg(2+)</name>
        <dbReference type="ChEBI" id="CHEBI:18420"/>
    </ligand>
</feature>
<comment type="function">
    <text evidence="14 16">Poorly processive, error-prone DNA polymerase involved in untargeted mutagenesis. Copies undamaged DNA at stalled replication forks, which arise in vivo from mismatched or misaligned primer ends. These misaligned primers can be extended by PolIV. Exhibits no 3'-5' exonuclease (proofreading) activity. May be involved in translesional synthesis, in conjunction with the beta clamp from PolIII.</text>
</comment>
<evidence type="ECO:0000259" key="17">
    <source>
        <dbReference type="PROSITE" id="PS50173"/>
    </source>
</evidence>
<dbReference type="GO" id="GO:0006261">
    <property type="term" value="P:DNA-templated DNA replication"/>
    <property type="evidence" value="ECO:0007669"/>
    <property type="project" value="UniProtKB-UniRule"/>
</dbReference>
<dbReference type="GO" id="GO:0003684">
    <property type="term" value="F:damaged DNA binding"/>
    <property type="evidence" value="ECO:0007669"/>
    <property type="project" value="InterPro"/>
</dbReference>
<evidence type="ECO:0000313" key="19">
    <source>
        <dbReference type="Proteomes" id="UP000638648"/>
    </source>
</evidence>